<dbReference type="Proteomes" id="UP001418222">
    <property type="component" value="Unassembled WGS sequence"/>
</dbReference>
<reference evidence="6 7" key="1">
    <citation type="journal article" date="2022" name="Nat. Plants">
        <title>Genomes of leafy and leafless Platanthera orchids illuminate the evolution of mycoheterotrophy.</title>
        <authorList>
            <person name="Li M.H."/>
            <person name="Liu K.W."/>
            <person name="Li Z."/>
            <person name="Lu H.C."/>
            <person name="Ye Q.L."/>
            <person name="Zhang D."/>
            <person name="Wang J.Y."/>
            <person name="Li Y.F."/>
            <person name="Zhong Z.M."/>
            <person name="Liu X."/>
            <person name="Yu X."/>
            <person name="Liu D.K."/>
            <person name="Tu X.D."/>
            <person name="Liu B."/>
            <person name="Hao Y."/>
            <person name="Liao X.Y."/>
            <person name="Jiang Y.T."/>
            <person name="Sun W.H."/>
            <person name="Chen J."/>
            <person name="Chen Y.Q."/>
            <person name="Ai Y."/>
            <person name="Zhai J.W."/>
            <person name="Wu S.S."/>
            <person name="Zhou Z."/>
            <person name="Hsiao Y.Y."/>
            <person name="Wu W.L."/>
            <person name="Chen Y.Y."/>
            <person name="Lin Y.F."/>
            <person name="Hsu J.L."/>
            <person name="Li C.Y."/>
            <person name="Wang Z.W."/>
            <person name="Zhao X."/>
            <person name="Zhong W.Y."/>
            <person name="Ma X.K."/>
            <person name="Ma L."/>
            <person name="Huang J."/>
            <person name="Chen G.Z."/>
            <person name="Huang M.Z."/>
            <person name="Huang L."/>
            <person name="Peng D.H."/>
            <person name="Luo Y.B."/>
            <person name="Zou S.Q."/>
            <person name="Chen S.P."/>
            <person name="Lan S."/>
            <person name="Tsai W.C."/>
            <person name="Van de Peer Y."/>
            <person name="Liu Z.J."/>
        </authorList>
    </citation>
    <scope>NUCLEOTIDE SEQUENCE [LARGE SCALE GENOMIC DNA]</scope>
    <source>
        <strain evidence="6">Lor287</strain>
    </source>
</reference>
<keyword evidence="3" id="KW-0677">Repeat</keyword>
<dbReference type="PROSITE" id="PS00678">
    <property type="entry name" value="WD_REPEATS_1"/>
    <property type="match status" value="1"/>
</dbReference>
<dbReference type="InterPro" id="IPR036322">
    <property type="entry name" value="WD40_repeat_dom_sf"/>
</dbReference>
<dbReference type="AlphaFoldDB" id="A0AAP0G2T5"/>
<proteinExistence type="inferred from homology"/>
<feature type="repeat" description="WD" evidence="4">
    <location>
        <begin position="286"/>
        <end position="327"/>
    </location>
</feature>
<dbReference type="InterPro" id="IPR019775">
    <property type="entry name" value="WD40_repeat_CS"/>
</dbReference>
<dbReference type="SMART" id="SM00320">
    <property type="entry name" value="WD40"/>
    <property type="match status" value="6"/>
</dbReference>
<dbReference type="PROSITE" id="PS50082">
    <property type="entry name" value="WD_REPEATS_2"/>
    <property type="match status" value="1"/>
</dbReference>
<gene>
    <name evidence="6" type="ORF">KSP39_PZI014743</name>
</gene>
<evidence type="ECO:0000256" key="3">
    <source>
        <dbReference type="ARBA" id="ARBA00022737"/>
    </source>
</evidence>
<evidence type="ECO:0000256" key="4">
    <source>
        <dbReference type="PROSITE-ProRule" id="PRU00221"/>
    </source>
</evidence>
<dbReference type="EMBL" id="JBBWWQ010000012">
    <property type="protein sequence ID" value="KAK8935026.1"/>
    <property type="molecule type" value="Genomic_DNA"/>
</dbReference>
<dbReference type="InterPro" id="IPR050505">
    <property type="entry name" value="WDR55/POC1"/>
</dbReference>
<evidence type="ECO:0000256" key="2">
    <source>
        <dbReference type="ARBA" id="ARBA00022574"/>
    </source>
</evidence>
<keyword evidence="2 4" id="KW-0853">WD repeat</keyword>
<dbReference type="Pfam" id="PF24796">
    <property type="entry name" value="WDR55"/>
    <property type="match status" value="1"/>
</dbReference>
<dbReference type="PANTHER" id="PTHR44019">
    <property type="entry name" value="WD REPEAT-CONTAINING PROTEIN 55"/>
    <property type="match status" value="1"/>
</dbReference>
<comment type="caution">
    <text evidence="6">The sequence shown here is derived from an EMBL/GenBank/DDBJ whole genome shotgun (WGS) entry which is preliminary data.</text>
</comment>
<evidence type="ECO:0000313" key="7">
    <source>
        <dbReference type="Proteomes" id="UP001418222"/>
    </source>
</evidence>
<name>A0AAP0G2T5_9ASPA</name>
<organism evidence="6 7">
    <name type="scientific">Platanthera zijinensis</name>
    <dbReference type="NCBI Taxonomy" id="2320716"/>
    <lineage>
        <taxon>Eukaryota</taxon>
        <taxon>Viridiplantae</taxon>
        <taxon>Streptophyta</taxon>
        <taxon>Embryophyta</taxon>
        <taxon>Tracheophyta</taxon>
        <taxon>Spermatophyta</taxon>
        <taxon>Magnoliopsida</taxon>
        <taxon>Liliopsida</taxon>
        <taxon>Asparagales</taxon>
        <taxon>Orchidaceae</taxon>
        <taxon>Orchidoideae</taxon>
        <taxon>Orchideae</taxon>
        <taxon>Orchidinae</taxon>
        <taxon>Platanthera</taxon>
    </lineage>
</organism>
<dbReference type="InterPro" id="IPR001680">
    <property type="entry name" value="WD40_rpt"/>
</dbReference>
<protein>
    <recommendedName>
        <fullName evidence="8">WD repeat-containing protein 55</fullName>
    </recommendedName>
</protein>
<evidence type="ECO:0000256" key="5">
    <source>
        <dbReference type="SAM" id="MobiDB-lite"/>
    </source>
</evidence>
<keyword evidence="7" id="KW-1185">Reference proteome</keyword>
<dbReference type="PANTHER" id="PTHR44019:SF20">
    <property type="entry name" value="WD REPEAT-CONTAINING PROTEIN 55"/>
    <property type="match status" value="1"/>
</dbReference>
<dbReference type="InterPro" id="IPR015943">
    <property type="entry name" value="WD40/YVTN_repeat-like_dom_sf"/>
</dbReference>
<evidence type="ECO:0000256" key="1">
    <source>
        <dbReference type="ARBA" id="ARBA00007625"/>
    </source>
</evidence>
<dbReference type="Gene3D" id="2.130.10.10">
    <property type="entry name" value="YVTN repeat-like/Quinoprotein amine dehydrogenase"/>
    <property type="match status" value="2"/>
</dbReference>
<evidence type="ECO:0000313" key="6">
    <source>
        <dbReference type="EMBL" id="KAK8935026.1"/>
    </source>
</evidence>
<accession>A0AAP0G2T5</accession>
<dbReference type="PROSITE" id="PS50294">
    <property type="entry name" value="WD_REPEATS_REGION"/>
    <property type="match status" value="1"/>
</dbReference>
<sequence length="391" mass="43516">MEVNLGEIPFDLDFNPSNPLLAVALINGELHLYRYQADSQPQRVLQVSAHDEFCRAVRFVDSGRVVLTSSPDRSILATDVETGSAISRFEEAHKDSINRLVVLTETTIATGDDGGCIKVWDTRHHSCCNSFDAHQDYVSDMTFLSSTKQLFATSGDGSLSMCCLRENKVEARSNISKDELLSLVTMKDGKKVVCGTQNGPLLLYTCRRFMDCRDIFRAHPMSADALLKVDEDNLISGSKDGVIRLARILPITTTTTLKPLSHYSGVGYLDPLSPLRLLRNIIIQPLAKHSKYVERLGFSSEKKFLGSISHDQMLKLWDFEELLKVAQDKFNIWLAAAAADSDDSDDMDMESVKLPPFLSFSQAPDSSRKKERRGRAPNSSTANFFGRPVAE</sequence>
<evidence type="ECO:0008006" key="8">
    <source>
        <dbReference type="Google" id="ProtNLM"/>
    </source>
</evidence>
<comment type="similarity">
    <text evidence="1">Belongs to the WD repeat WDR55 family.</text>
</comment>
<feature type="region of interest" description="Disordered" evidence="5">
    <location>
        <begin position="342"/>
        <end position="391"/>
    </location>
</feature>
<dbReference type="SUPFAM" id="SSF50978">
    <property type="entry name" value="WD40 repeat-like"/>
    <property type="match status" value="1"/>
</dbReference>